<reference evidence="5" key="1">
    <citation type="submission" date="2025-08" db="UniProtKB">
        <authorList>
            <consortium name="RefSeq"/>
        </authorList>
    </citation>
    <scope>IDENTIFICATION</scope>
</reference>
<feature type="compositionally biased region" description="Polar residues" evidence="1">
    <location>
        <begin position="26"/>
        <end position="41"/>
    </location>
</feature>
<dbReference type="GeneID" id="107263175"/>
<protein>
    <submittedName>
        <fullName evidence="5">KAT8 regulatory NSL complex subunit 3</fullName>
    </submittedName>
</protein>
<feature type="domain" description="KANSL3 helical" evidence="3">
    <location>
        <begin position="147"/>
        <end position="262"/>
    </location>
</feature>
<proteinExistence type="predicted"/>
<dbReference type="PANTHER" id="PTHR13136:SF16">
    <property type="entry name" value="KAT8 REGULATORY NSL COMPLEX SUBUNIT 3"/>
    <property type="match status" value="1"/>
</dbReference>
<accession>A0AAJ7BHF6</accession>
<feature type="region of interest" description="Disordered" evidence="1">
    <location>
        <begin position="1154"/>
        <end position="1198"/>
    </location>
</feature>
<keyword evidence="4" id="KW-1185">Reference proteome</keyword>
<dbReference type="InterPro" id="IPR029058">
    <property type="entry name" value="AB_hydrolase_fold"/>
</dbReference>
<dbReference type="Pfam" id="PF20408">
    <property type="entry name" value="Abhydrolase_11"/>
    <property type="match status" value="1"/>
</dbReference>
<feature type="compositionally biased region" description="Basic and acidic residues" evidence="1">
    <location>
        <begin position="1160"/>
        <end position="1189"/>
    </location>
</feature>
<dbReference type="Pfam" id="PF23154">
    <property type="entry name" value="KANSL3_1st"/>
    <property type="match status" value="1"/>
</dbReference>
<dbReference type="InterPro" id="IPR046879">
    <property type="entry name" value="KANL3/Tex30_Abhydrolase"/>
</dbReference>
<dbReference type="GO" id="GO:0045944">
    <property type="term" value="P:positive regulation of transcription by RNA polymerase II"/>
    <property type="evidence" value="ECO:0007669"/>
    <property type="project" value="TreeGrafter"/>
</dbReference>
<evidence type="ECO:0000259" key="2">
    <source>
        <dbReference type="Pfam" id="PF20408"/>
    </source>
</evidence>
<dbReference type="Proteomes" id="UP000694920">
    <property type="component" value="Unplaced"/>
</dbReference>
<dbReference type="InterPro" id="IPR056519">
    <property type="entry name" value="KANSL3_1st"/>
</dbReference>
<dbReference type="KEGG" id="ccin:107263175"/>
<dbReference type="SUPFAM" id="SSF53474">
    <property type="entry name" value="alpha/beta-Hydrolases"/>
    <property type="match status" value="1"/>
</dbReference>
<name>A0AAJ7BHF6_CEPCN</name>
<feature type="region of interest" description="Disordered" evidence="1">
    <location>
        <begin position="25"/>
        <end position="48"/>
    </location>
</feature>
<gene>
    <name evidence="5" type="primary">LOC107263175</name>
</gene>
<dbReference type="GO" id="GO:0044545">
    <property type="term" value="C:NSL complex"/>
    <property type="evidence" value="ECO:0007669"/>
    <property type="project" value="TreeGrafter"/>
</dbReference>
<evidence type="ECO:0000313" key="4">
    <source>
        <dbReference type="Proteomes" id="UP000694920"/>
    </source>
</evidence>
<evidence type="ECO:0000259" key="3">
    <source>
        <dbReference type="Pfam" id="PF23154"/>
    </source>
</evidence>
<feature type="region of interest" description="Disordered" evidence="1">
    <location>
        <begin position="513"/>
        <end position="560"/>
    </location>
</feature>
<dbReference type="PANTHER" id="PTHR13136">
    <property type="entry name" value="TESTIS DEVELOPMENT PROTEIN PRTD"/>
    <property type="match status" value="1"/>
</dbReference>
<dbReference type="Gene3D" id="3.40.50.1820">
    <property type="entry name" value="alpha/beta hydrolase"/>
    <property type="match status" value="1"/>
</dbReference>
<dbReference type="AlphaFoldDB" id="A0AAJ7BHF6"/>
<organism evidence="4 5">
    <name type="scientific">Cephus cinctus</name>
    <name type="common">Wheat stem sawfly</name>
    <dbReference type="NCBI Taxonomy" id="211228"/>
    <lineage>
        <taxon>Eukaryota</taxon>
        <taxon>Metazoa</taxon>
        <taxon>Ecdysozoa</taxon>
        <taxon>Arthropoda</taxon>
        <taxon>Hexapoda</taxon>
        <taxon>Insecta</taxon>
        <taxon>Pterygota</taxon>
        <taxon>Neoptera</taxon>
        <taxon>Endopterygota</taxon>
        <taxon>Hymenoptera</taxon>
        <taxon>Cephoidea</taxon>
        <taxon>Cephidae</taxon>
        <taxon>Cephus</taxon>
    </lineage>
</organism>
<feature type="domain" description="KANL3/Tex30 alpha/beta hydrolase-like" evidence="2">
    <location>
        <begin position="356"/>
        <end position="475"/>
    </location>
</feature>
<dbReference type="RefSeq" id="XP_015585586.1">
    <property type="nucleotide sequence ID" value="XM_015730100.2"/>
</dbReference>
<dbReference type="CTD" id="5953"/>
<dbReference type="InterPro" id="IPR026555">
    <property type="entry name" value="NSL3/Tex30"/>
</dbReference>
<feature type="compositionally biased region" description="Low complexity" evidence="1">
    <location>
        <begin position="534"/>
        <end position="548"/>
    </location>
</feature>
<sequence length="1198" mass="130692">MADVTKLGSGRDSIMKMLLSSGPVVPTTSATGSGLPSPTGDSSDENPSRLTTYIHQLAGCNEIEVDVILKDHCYARPWNWKPENVYAKPIKKIFFSKQKNAMSTEKEIQDDEIDVDGGITDMPAPPYDLSRARHLMDEFQRLSNFARPDENDDWEDKIEKILWSPVQNRIFSKVVKILTSERLARLAKAQSVMEPVSRRISVDTAARRFRETLASAGWDWRLAQWLHNLLFDYLPQEYLAIYLDILQTSRLRIPQLIDKMIAVQPNINAKGSPITWETLGSLLKRSWDPVASSLNSNRPKKLPGNPILVIAPSSVGTSISSRQHKWISQLGALGMVVTVHTHLGLAANRMTMMACIDQLVQATRAKIQDVRGDCPGRPIILVGFNTGAALACQVAQMEHVTAVICLGFPFITVEGKRGAPDDTLIDIRCPVMFIIGEHATLVRPDDLEDLREKMLVETSLVVVGTADNHLRISTAKKMSEGITQSMVDRCILDEIGDFVGSILLQPHPLPLRPAAFSNYDNKNNKKESRKRKNSTSSSVESEPNSPNVKKSRPGTPISSTTVIGSVVTSTVISRTATLETQPTLVAVSGTNLNHTSGARRKSRITSNQKTGLVEHLISPRITGQQNTHTGNGGITLNIGSLASLAPIGPIRLAPSSVTSAITTTAKTSSTSRVPTTFAKLPKMITTSITPQTVPKMKTVMSANKGFSKVMSGNYKHINITDKGGETKLVNVLTTAGNQVRVSACTPTAMHSKPVGSASDALTALLQSGRNSIGIISGQSTGRTTPASSILLTPSTNTANTVLSTTSTSAAKVMDTTTAGSGFDRTMPISTRSLDISKVSLLPSQASLSSNKNYPLSTSCSNVVMLAESSRNARNSSSMLVPITSQNPITILPLSNKLKPAQKSTKPVPKITVNSCNLQRAQRAKPQSPTMKKKFANDLDDDLGNILDIPIIFAKDGDNLSAMEKVPSLTQMPTVIDSYDKSQNVPKLGTTTKVVLITNKHDKVQQSCGKILNPPIQTIVRPTVPTQTITRALFQARPQNSIVSAISRAAVTMQNVPRTVQPTIKYTKIILAKRNTIPCIGQNDKGEQVILTKNTQKLPASKVFNYEKNEHKYVQMSPRIQTKYQENLVDDTLEIEDAIKTNIIERKMVSIPEIDLTSPSKSDRGIESRRTVESNMHLNEEDTNHIENNKSSDAISMQE</sequence>
<evidence type="ECO:0000256" key="1">
    <source>
        <dbReference type="SAM" id="MobiDB-lite"/>
    </source>
</evidence>
<evidence type="ECO:0000313" key="5">
    <source>
        <dbReference type="RefSeq" id="XP_015585586.1"/>
    </source>
</evidence>